<dbReference type="EMBL" id="CAFBLZ010000038">
    <property type="protein sequence ID" value="CAB4885152.1"/>
    <property type="molecule type" value="Genomic_DNA"/>
</dbReference>
<dbReference type="SUPFAM" id="SSF160964">
    <property type="entry name" value="MalF N-terminal region-like"/>
    <property type="match status" value="1"/>
</dbReference>
<accession>A0A6J7ENJ9</accession>
<keyword evidence="5 8" id="KW-0812">Transmembrane</keyword>
<evidence type="ECO:0000256" key="1">
    <source>
        <dbReference type="ARBA" id="ARBA00004651"/>
    </source>
</evidence>
<feature type="transmembrane region" description="Helical" evidence="8">
    <location>
        <begin position="318"/>
        <end position="339"/>
    </location>
</feature>
<feature type="transmembrane region" description="Helical" evidence="8">
    <location>
        <begin position="12"/>
        <end position="31"/>
    </location>
</feature>
<feature type="domain" description="ABC transmembrane type-1" evidence="9">
    <location>
        <begin position="279"/>
        <end position="499"/>
    </location>
</feature>
<evidence type="ECO:0000256" key="6">
    <source>
        <dbReference type="ARBA" id="ARBA00022989"/>
    </source>
</evidence>
<dbReference type="InterPro" id="IPR035277">
    <property type="entry name" value="MalF_N"/>
</dbReference>
<evidence type="ECO:0000256" key="3">
    <source>
        <dbReference type="ARBA" id="ARBA00022475"/>
    </source>
</evidence>
<dbReference type="GO" id="GO:1990060">
    <property type="term" value="C:maltose transport complex"/>
    <property type="evidence" value="ECO:0007669"/>
    <property type="project" value="TreeGrafter"/>
</dbReference>
<dbReference type="PANTHER" id="PTHR47314">
    <property type="entry name" value="MALTOSE/MALTODEXTRIN TRANSPORT SYSTEM PERMEASE PROTEIN MALF"/>
    <property type="match status" value="1"/>
</dbReference>
<evidence type="ECO:0000259" key="9">
    <source>
        <dbReference type="PROSITE" id="PS50928"/>
    </source>
</evidence>
<proteinExistence type="predicted"/>
<dbReference type="AlphaFoldDB" id="A0A6J7ENJ9"/>
<reference evidence="10" key="1">
    <citation type="submission" date="2020-05" db="EMBL/GenBank/DDBJ databases">
        <authorList>
            <person name="Chiriac C."/>
            <person name="Salcher M."/>
            <person name="Ghai R."/>
            <person name="Kavagutti S V."/>
        </authorList>
    </citation>
    <scope>NUCLEOTIDE SEQUENCE</scope>
</reference>
<feature type="transmembrane region" description="Helical" evidence="8">
    <location>
        <begin position="63"/>
        <end position="81"/>
    </location>
</feature>
<evidence type="ECO:0000256" key="7">
    <source>
        <dbReference type="ARBA" id="ARBA00023136"/>
    </source>
</evidence>
<dbReference type="Gene3D" id="1.10.3720.10">
    <property type="entry name" value="MetI-like"/>
    <property type="match status" value="1"/>
</dbReference>
<feature type="transmembrane region" description="Helical" evidence="8">
    <location>
        <begin position="415"/>
        <end position="441"/>
    </location>
</feature>
<dbReference type="Gene3D" id="1.20.58.370">
    <property type="entry name" value="MalF N-terminal region-like"/>
    <property type="match status" value="1"/>
</dbReference>
<keyword evidence="6 8" id="KW-1133">Transmembrane helix</keyword>
<evidence type="ECO:0000256" key="8">
    <source>
        <dbReference type="SAM" id="Phobius"/>
    </source>
</evidence>
<feature type="transmembrane region" description="Helical" evidence="8">
    <location>
        <begin position="478"/>
        <end position="500"/>
    </location>
</feature>
<keyword evidence="3" id="KW-1003">Cell membrane</keyword>
<keyword evidence="2" id="KW-0813">Transport</keyword>
<comment type="subcellular location">
    <subcellularLocation>
        <location evidence="1">Cell membrane</location>
        <topology evidence="1">Multi-pass membrane protein</topology>
    </subcellularLocation>
</comment>
<evidence type="ECO:0000256" key="2">
    <source>
        <dbReference type="ARBA" id="ARBA00022448"/>
    </source>
</evidence>
<dbReference type="CDD" id="cd06261">
    <property type="entry name" value="TM_PBP2"/>
    <property type="match status" value="1"/>
</dbReference>
<feature type="transmembrane region" description="Helical" evidence="8">
    <location>
        <begin position="278"/>
        <end position="306"/>
    </location>
</feature>
<name>A0A6J7ENJ9_9ZZZZ</name>
<dbReference type="GO" id="GO:0015423">
    <property type="term" value="F:ABC-type maltose transporter activity"/>
    <property type="evidence" value="ECO:0007669"/>
    <property type="project" value="TreeGrafter"/>
</dbReference>
<dbReference type="PANTHER" id="PTHR47314:SF1">
    <property type="entry name" value="MALTOSE_MALTODEXTRIN TRANSPORT SYSTEM PERMEASE PROTEIN MALF"/>
    <property type="match status" value="1"/>
</dbReference>
<dbReference type="InterPro" id="IPR032550">
    <property type="entry name" value="TM_PBP2_N"/>
</dbReference>
<protein>
    <submittedName>
        <fullName evidence="10">Unannotated protein</fullName>
    </submittedName>
</protein>
<sequence length="510" mass="56178">MIGKKRFKRNLQILLVISITILLAVAALKFLQNGSWLFASFAGITAILVARTYWLGGSVHSKYLFPGVILLIFFHIYPAIYSGQVAFTNDSNGHQLSKGQAISAILEDSLIPIEAQSPINYVITIGNSDGKVFAVFEYAGSYWAGNSQSFNKLNRDNLGFSPEGKLLAIKGYQILDESLQSDYSQELQTLSIHVNSKLILSPSDFEYLEAYQPGRIYSEKEDQITDLTTKSLYSPNDNGQMVNSSGDILYPGWKINVGFRNFTSIINNSEVRRPLLAVLLWTFINAILAVFLSFIMGLVLALVFNLAEMKSKRIYRTVFITPLAIPSVLSILVWAGLFQTSNGVINRLFHSDIPWLTDAYWAKLAILLVEVWISFPYMFLITTGAIQAISSEVIEAADIDGASNFQSFTQIKLPLVLRTVGPLLVAAGAMALNNFGIIYLLTGGGPTFSNSNGNAGATDILISYTYKLAFNSQEGNNYGLASALSILNFVLIGFLSIYGLKRIKTMEGMN</sequence>
<feature type="transmembrane region" description="Helical" evidence="8">
    <location>
        <begin position="359"/>
        <end position="380"/>
    </location>
</feature>
<dbReference type="Pfam" id="PF00528">
    <property type="entry name" value="BPD_transp_1"/>
    <property type="match status" value="1"/>
</dbReference>
<keyword evidence="7 8" id="KW-0472">Membrane</keyword>
<feature type="transmembrane region" description="Helical" evidence="8">
    <location>
        <begin position="37"/>
        <end position="56"/>
    </location>
</feature>
<dbReference type="InterPro" id="IPR000515">
    <property type="entry name" value="MetI-like"/>
</dbReference>
<dbReference type="GO" id="GO:0042956">
    <property type="term" value="P:maltodextrin transmembrane transport"/>
    <property type="evidence" value="ECO:0007669"/>
    <property type="project" value="TreeGrafter"/>
</dbReference>
<keyword evidence="4" id="KW-0762">Sugar transport</keyword>
<organism evidence="10">
    <name type="scientific">freshwater metagenome</name>
    <dbReference type="NCBI Taxonomy" id="449393"/>
    <lineage>
        <taxon>unclassified sequences</taxon>
        <taxon>metagenomes</taxon>
        <taxon>ecological metagenomes</taxon>
    </lineage>
</organism>
<dbReference type="InterPro" id="IPR035906">
    <property type="entry name" value="MetI-like_sf"/>
</dbReference>
<evidence type="ECO:0000256" key="5">
    <source>
        <dbReference type="ARBA" id="ARBA00022692"/>
    </source>
</evidence>
<evidence type="ECO:0000256" key="4">
    <source>
        <dbReference type="ARBA" id="ARBA00022597"/>
    </source>
</evidence>
<dbReference type="Pfam" id="PF16296">
    <property type="entry name" value="TM_PBP2_N"/>
    <property type="match status" value="1"/>
</dbReference>
<gene>
    <name evidence="10" type="ORF">UFOPK3482_00581</name>
</gene>
<dbReference type="PROSITE" id="PS50928">
    <property type="entry name" value="ABC_TM1"/>
    <property type="match status" value="1"/>
</dbReference>
<evidence type="ECO:0000313" key="10">
    <source>
        <dbReference type="EMBL" id="CAB4885152.1"/>
    </source>
</evidence>
<dbReference type="SUPFAM" id="SSF161098">
    <property type="entry name" value="MetI-like"/>
    <property type="match status" value="1"/>
</dbReference>